<dbReference type="AlphaFoldDB" id="A0A6H1Z915"/>
<dbReference type="EMBL" id="MT143976">
    <property type="protein sequence ID" value="QJA44386.1"/>
    <property type="molecule type" value="Genomic_DNA"/>
</dbReference>
<gene>
    <name evidence="1" type="ORF">TM448A00108_0013</name>
</gene>
<organism evidence="1">
    <name type="scientific">viral metagenome</name>
    <dbReference type="NCBI Taxonomy" id="1070528"/>
    <lineage>
        <taxon>unclassified sequences</taxon>
        <taxon>metagenomes</taxon>
        <taxon>organismal metagenomes</taxon>
    </lineage>
</organism>
<sequence>METPVLSNVKAIKLYFESGRYGFKVKLNEIKVLSSKERDWFGEQCRVILKK</sequence>
<accession>A0A6H1Z915</accession>
<proteinExistence type="predicted"/>
<reference evidence="1" key="1">
    <citation type="submission" date="2020-03" db="EMBL/GenBank/DDBJ databases">
        <title>The deep terrestrial virosphere.</title>
        <authorList>
            <person name="Holmfeldt K."/>
            <person name="Nilsson E."/>
            <person name="Simone D."/>
            <person name="Lopez-Fernandez M."/>
            <person name="Wu X."/>
            <person name="de Brujin I."/>
            <person name="Lundin D."/>
            <person name="Andersson A."/>
            <person name="Bertilsson S."/>
            <person name="Dopson M."/>
        </authorList>
    </citation>
    <scope>NUCLEOTIDE SEQUENCE</scope>
    <source>
        <strain evidence="1">TM448A00108</strain>
    </source>
</reference>
<protein>
    <submittedName>
        <fullName evidence="1">Uncharacterized protein</fullName>
    </submittedName>
</protein>
<name>A0A6H1Z915_9ZZZZ</name>
<evidence type="ECO:0000313" key="1">
    <source>
        <dbReference type="EMBL" id="QJA44386.1"/>
    </source>
</evidence>